<evidence type="ECO:0000313" key="2">
    <source>
        <dbReference type="Proteomes" id="UP000499080"/>
    </source>
</evidence>
<sequence length="148" mass="16845">MKKFLKTIQSQRNASEKISAHPLIGSDSVCCNIKSAELHGKIHFEFKILFLKDGPQMVKISTFEELKNVITVTEASRLRYPRGLKRIQLWVRYSGSGSGTYHWAMLKPYELPPKEHKSSSSHKEEVGLESLFQNRLIVGTSSRSPRSL</sequence>
<evidence type="ECO:0000313" key="1">
    <source>
        <dbReference type="EMBL" id="GBN66589.1"/>
    </source>
</evidence>
<keyword evidence="2" id="KW-1185">Reference proteome</keyword>
<comment type="caution">
    <text evidence="1">The sequence shown here is derived from an EMBL/GenBank/DDBJ whole genome shotgun (WGS) entry which is preliminary data.</text>
</comment>
<reference evidence="1 2" key="1">
    <citation type="journal article" date="2019" name="Sci. Rep.">
        <title>Orb-weaving spider Araneus ventricosus genome elucidates the spidroin gene catalogue.</title>
        <authorList>
            <person name="Kono N."/>
            <person name="Nakamura H."/>
            <person name="Ohtoshi R."/>
            <person name="Moran D.A.P."/>
            <person name="Shinohara A."/>
            <person name="Yoshida Y."/>
            <person name="Fujiwara M."/>
            <person name="Mori M."/>
            <person name="Tomita M."/>
            <person name="Arakawa K."/>
        </authorList>
    </citation>
    <scope>NUCLEOTIDE SEQUENCE [LARGE SCALE GENOMIC DNA]</scope>
</reference>
<dbReference type="Proteomes" id="UP000499080">
    <property type="component" value="Unassembled WGS sequence"/>
</dbReference>
<dbReference type="EMBL" id="BGPR01014764">
    <property type="protein sequence ID" value="GBN66589.1"/>
    <property type="molecule type" value="Genomic_DNA"/>
</dbReference>
<accession>A0A4Y2QTV3</accession>
<name>A0A4Y2QTV3_ARAVE</name>
<dbReference type="AlphaFoldDB" id="A0A4Y2QTV3"/>
<organism evidence="1 2">
    <name type="scientific">Araneus ventricosus</name>
    <name type="common">Orbweaver spider</name>
    <name type="synonym">Epeira ventricosa</name>
    <dbReference type="NCBI Taxonomy" id="182803"/>
    <lineage>
        <taxon>Eukaryota</taxon>
        <taxon>Metazoa</taxon>
        <taxon>Ecdysozoa</taxon>
        <taxon>Arthropoda</taxon>
        <taxon>Chelicerata</taxon>
        <taxon>Arachnida</taxon>
        <taxon>Araneae</taxon>
        <taxon>Araneomorphae</taxon>
        <taxon>Entelegynae</taxon>
        <taxon>Araneoidea</taxon>
        <taxon>Araneidae</taxon>
        <taxon>Araneus</taxon>
    </lineage>
</organism>
<proteinExistence type="predicted"/>
<gene>
    <name evidence="1" type="ORF">AVEN_26551_1</name>
</gene>
<protein>
    <submittedName>
        <fullName evidence="1">Uncharacterized protein</fullName>
    </submittedName>
</protein>